<gene>
    <name evidence="1" type="ORF">ACERK3_05125</name>
</gene>
<evidence type="ECO:0008006" key="3">
    <source>
        <dbReference type="Google" id="ProtNLM"/>
    </source>
</evidence>
<evidence type="ECO:0000313" key="2">
    <source>
        <dbReference type="Proteomes" id="UP001575105"/>
    </source>
</evidence>
<dbReference type="SUPFAM" id="SSF52777">
    <property type="entry name" value="CoA-dependent acyltransferases"/>
    <property type="match status" value="1"/>
</dbReference>
<organism evidence="1 2">
    <name type="scientific">Natronomicrosphaera hydrolytica</name>
    <dbReference type="NCBI Taxonomy" id="3242702"/>
    <lineage>
        <taxon>Bacteria</taxon>
        <taxon>Pseudomonadati</taxon>
        <taxon>Planctomycetota</taxon>
        <taxon>Phycisphaerae</taxon>
        <taxon>Phycisphaerales</taxon>
        <taxon>Phycisphaeraceae</taxon>
        <taxon>Natronomicrosphaera</taxon>
    </lineage>
</organism>
<keyword evidence="2" id="KW-1185">Reference proteome</keyword>
<reference evidence="1 2" key="1">
    <citation type="submission" date="2024-08" db="EMBL/GenBank/DDBJ databases">
        <title>Whole-genome sequencing of halo(alkali)philic microorganisms from hypersaline lakes.</title>
        <authorList>
            <person name="Sorokin D.Y."/>
            <person name="Merkel A.Y."/>
            <person name="Messina E."/>
            <person name="Yakimov M."/>
        </authorList>
    </citation>
    <scope>NUCLEOTIDE SEQUENCE [LARGE SCALE GENOMIC DNA]</scope>
    <source>
        <strain evidence="1 2">AB-hyl4</strain>
    </source>
</reference>
<dbReference type="Gene3D" id="3.30.559.10">
    <property type="entry name" value="Chloramphenicol acetyltransferase-like domain"/>
    <property type="match status" value="1"/>
</dbReference>
<dbReference type="EMBL" id="JBGUBD010000003">
    <property type="protein sequence ID" value="MFA9477673.1"/>
    <property type="molecule type" value="Genomic_DNA"/>
</dbReference>
<comment type="caution">
    <text evidence="1">The sequence shown here is derived from an EMBL/GenBank/DDBJ whole genome shotgun (WGS) entry which is preliminary data.</text>
</comment>
<dbReference type="Proteomes" id="UP001575105">
    <property type="component" value="Unassembled WGS sequence"/>
</dbReference>
<dbReference type="InterPro" id="IPR023213">
    <property type="entry name" value="CAT-like_dom_sf"/>
</dbReference>
<dbReference type="RefSeq" id="WP_425344600.1">
    <property type="nucleotide sequence ID" value="NZ_JBGUBD010000003.1"/>
</dbReference>
<protein>
    <recommendedName>
        <fullName evidence="3">Condensation domain-containing protein</fullName>
    </recommendedName>
</protein>
<accession>A0ABV4U253</accession>
<evidence type="ECO:0000313" key="1">
    <source>
        <dbReference type="EMBL" id="MFA9477673.1"/>
    </source>
</evidence>
<proteinExistence type="predicted"/>
<sequence length="472" mass="51639">MAMASEGGSPRRLPILACDGFMLAMDAMMRRSGQGGHYGGTLIELDRVPEMPALRVAWQRFVRAYPLVLGRLRRGLPGRVPRWEVPDEVYAEAVPVVELWHEPGVLGLDGAREVASVAALCVRRLNLRSEAGGREDALPNVRLDVVQCAGGGATVVVTWSHLLLDGKGVELLLTELARFATGQVDDPMPATLASASPVKLSVVQRRERRIAFLRHFRGLMSTPFTSLGRGEARAGAANFEVVTLGAAASGRVRERAGELASPLMPAPFYLACAARAHDRVFRGRGLEQPQVVTMPVQTRPKGGRGPMFQNHLSMFFVRLEQSDLETVAVATRAVQAQFGEMMRHRLDQAFSTVQNAMRRLPPRLYMAFLRWQARGEVASFFHSHTGAFAPQLVELAGAKVLHGYHLPTVCTPPGTGLFVSEWGDEMDVTLSWRGDVIDAAERGAMVEQFVADLVGEAVEVERRVVIESVSSF</sequence>
<name>A0ABV4U253_9BACT</name>